<dbReference type="EMBL" id="JAKWFO010000005">
    <property type="protein sequence ID" value="KAI9635284.1"/>
    <property type="molecule type" value="Genomic_DNA"/>
</dbReference>
<gene>
    <name evidence="3" type="ORF">MKK02DRAFT_43966</name>
</gene>
<dbReference type="InterPro" id="IPR048661">
    <property type="entry name" value="CPL1-like"/>
</dbReference>
<dbReference type="GeneID" id="77731909"/>
<reference evidence="3" key="1">
    <citation type="journal article" date="2022" name="G3 (Bethesda)">
        <title>High quality genome of the basidiomycete yeast Dioszegia hungarica PDD-24b-2 isolated from cloud water.</title>
        <authorList>
            <person name="Jarrige D."/>
            <person name="Haridas S."/>
            <person name="Bleykasten-Grosshans C."/>
            <person name="Joly M."/>
            <person name="Nadalig T."/>
            <person name="Sancelme M."/>
            <person name="Vuilleumier S."/>
            <person name="Grigoriev I.V."/>
            <person name="Amato P."/>
            <person name="Bringel F."/>
        </authorList>
    </citation>
    <scope>NUCLEOTIDE SEQUENCE</scope>
    <source>
        <strain evidence="3">PDD-24b-2</strain>
    </source>
</reference>
<dbReference type="PANTHER" id="PTHR35192">
    <property type="entry name" value="PROTEIN, PUTATIVE-RELATED"/>
    <property type="match status" value="1"/>
</dbReference>
<accession>A0AA38H9F8</accession>
<evidence type="ECO:0000259" key="2">
    <source>
        <dbReference type="Pfam" id="PF21671"/>
    </source>
</evidence>
<organism evidence="3 4">
    <name type="scientific">Dioszegia hungarica</name>
    <dbReference type="NCBI Taxonomy" id="4972"/>
    <lineage>
        <taxon>Eukaryota</taxon>
        <taxon>Fungi</taxon>
        <taxon>Dikarya</taxon>
        <taxon>Basidiomycota</taxon>
        <taxon>Agaricomycotina</taxon>
        <taxon>Tremellomycetes</taxon>
        <taxon>Tremellales</taxon>
        <taxon>Bulleribasidiaceae</taxon>
        <taxon>Dioszegia</taxon>
    </lineage>
</organism>
<dbReference type="InterPro" id="IPR038955">
    <property type="entry name" value="PriA/CPL1_fungi"/>
</dbReference>
<dbReference type="Pfam" id="PF21671">
    <property type="entry name" value="CPL1-like"/>
    <property type="match status" value="1"/>
</dbReference>
<evidence type="ECO:0000313" key="3">
    <source>
        <dbReference type="EMBL" id="KAI9635284.1"/>
    </source>
</evidence>
<dbReference type="Proteomes" id="UP001164286">
    <property type="component" value="Unassembled WGS sequence"/>
</dbReference>
<proteinExistence type="predicted"/>
<feature type="chain" id="PRO_5041314383" description="Protein CPL1-like domain-containing protein" evidence="1">
    <location>
        <begin position="22"/>
        <end position="377"/>
    </location>
</feature>
<name>A0AA38H9F8_9TREE</name>
<feature type="signal peptide" evidence="1">
    <location>
        <begin position="1"/>
        <end position="21"/>
    </location>
</feature>
<evidence type="ECO:0000256" key="1">
    <source>
        <dbReference type="SAM" id="SignalP"/>
    </source>
</evidence>
<comment type="caution">
    <text evidence="3">The sequence shown here is derived from an EMBL/GenBank/DDBJ whole genome shotgun (WGS) entry which is preliminary data.</text>
</comment>
<evidence type="ECO:0000313" key="4">
    <source>
        <dbReference type="Proteomes" id="UP001164286"/>
    </source>
</evidence>
<protein>
    <recommendedName>
        <fullName evidence="2">Protein CPL1-like domain-containing protein</fullName>
    </recommendedName>
</protein>
<dbReference type="PANTHER" id="PTHR35192:SF2">
    <property type="entry name" value="APPLE DOMAIN-CONTAINING PROTEIN"/>
    <property type="match status" value="1"/>
</dbReference>
<dbReference type="RefSeq" id="XP_052945061.1">
    <property type="nucleotide sequence ID" value="XM_053092704.1"/>
</dbReference>
<sequence>MKYSTASAAAVLSFLIPSVLGSSAAAPALRRTPTPVTRDIDVDVNVGVCVRLNAAFDFSASIGGLGAGATAAAQACLCVDTNVGVGIGSGGIGANADVDVYVQLGAGAAVVVGDDAKKIKRAINGNAGNNNPFRNLNFGGACNIPSSLFPNSVHDFTSGCCGRRCNPGFIYNPGNFIHGPSCDACPANKPQTHTLPSGSTICVAACPAPKVRQPDGSCALPACPPTQTRPTPDGDCGCTDAEILCGGICKPKATFTCQSGVPVPKTRKRSRYECQAGKTYCPSVTGLGWECVDTMNDIESCGGCADLSIPFGPGVGQDCTAIVGTDSVTCNRGECKIQSCQAGWAFAQDGKACAPLPPSPASKKNKTNQQLVIMRSS</sequence>
<feature type="domain" description="Protein CPL1-like" evidence="2">
    <location>
        <begin position="289"/>
        <end position="353"/>
    </location>
</feature>
<dbReference type="AlphaFoldDB" id="A0AA38H9F8"/>
<keyword evidence="1" id="KW-0732">Signal</keyword>
<keyword evidence="4" id="KW-1185">Reference proteome</keyword>